<dbReference type="SUPFAM" id="SSF53300">
    <property type="entry name" value="vWA-like"/>
    <property type="match status" value="1"/>
</dbReference>
<dbReference type="SUPFAM" id="SSF52540">
    <property type="entry name" value="P-loop containing nucleoside triphosphate hydrolases"/>
    <property type="match status" value="2"/>
</dbReference>
<keyword evidence="4" id="KW-1185">Reference proteome</keyword>
<dbReference type="Proteomes" id="UP000076532">
    <property type="component" value="Unassembled WGS sequence"/>
</dbReference>
<gene>
    <name evidence="3" type="ORF">FIBSPDRAFT_931738</name>
</gene>
<dbReference type="InterPro" id="IPR036465">
    <property type="entry name" value="vWFA_dom_sf"/>
</dbReference>
<feature type="region of interest" description="Disordered" evidence="1">
    <location>
        <begin position="1034"/>
        <end position="1084"/>
    </location>
</feature>
<dbReference type="InterPro" id="IPR027417">
    <property type="entry name" value="P-loop_NTPase"/>
</dbReference>
<dbReference type="PANTHER" id="PTHR21610:SF9">
    <property type="entry name" value="VON WILLEBRAND FACTOR A DOMAIN-CONTAINING PROTEIN 8"/>
    <property type="match status" value="1"/>
</dbReference>
<evidence type="ECO:0000313" key="4">
    <source>
        <dbReference type="Proteomes" id="UP000076532"/>
    </source>
</evidence>
<dbReference type="OrthoDB" id="5186at2759"/>
<evidence type="ECO:0000256" key="1">
    <source>
        <dbReference type="SAM" id="MobiDB-lite"/>
    </source>
</evidence>
<feature type="compositionally biased region" description="Gly residues" evidence="1">
    <location>
        <begin position="1065"/>
        <end position="1082"/>
    </location>
</feature>
<feature type="domain" description="ATPase dynein-related AAA" evidence="2">
    <location>
        <begin position="771"/>
        <end position="909"/>
    </location>
</feature>
<name>A0A166JXQ2_9AGAM</name>
<dbReference type="GO" id="GO:0005737">
    <property type="term" value="C:cytoplasm"/>
    <property type="evidence" value="ECO:0007669"/>
    <property type="project" value="TreeGrafter"/>
</dbReference>
<dbReference type="Gene3D" id="3.40.50.300">
    <property type="entry name" value="P-loop containing nucleotide triphosphate hydrolases"/>
    <property type="match status" value="2"/>
</dbReference>
<dbReference type="GO" id="GO:0005524">
    <property type="term" value="F:ATP binding"/>
    <property type="evidence" value="ECO:0007669"/>
    <property type="project" value="InterPro"/>
</dbReference>
<protein>
    <recommendedName>
        <fullName evidence="2">ATPase dynein-related AAA domain-containing protein</fullName>
    </recommendedName>
</protein>
<dbReference type="PANTHER" id="PTHR21610">
    <property type="entry name" value="VON WILLEBRAND FACTOR A DOMAIN-CONTAINING PROTEIN 8"/>
    <property type="match status" value="1"/>
</dbReference>
<evidence type="ECO:0000259" key="2">
    <source>
        <dbReference type="Pfam" id="PF07728"/>
    </source>
</evidence>
<evidence type="ECO:0000313" key="3">
    <source>
        <dbReference type="EMBL" id="KZP21321.1"/>
    </source>
</evidence>
<feature type="domain" description="ATPase dynein-related AAA" evidence="2">
    <location>
        <begin position="72"/>
        <end position="230"/>
    </location>
</feature>
<dbReference type="InterPro" id="IPR011704">
    <property type="entry name" value="ATPase_dyneun-rel_AAA"/>
</dbReference>
<proteinExistence type="predicted"/>
<dbReference type="EMBL" id="KV417548">
    <property type="protein sequence ID" value="KZP21321.1"/>
    <property type="molecule type" value="Genomic_DNA"/>
</dbReference>
<dbReference type="Pfam" id="PF07728">
    <property type="entry name" value="AAA_5"/>
    <property type="match status" value="2"/>
</dbReference>
<dbReference type="InterPro" id="IPR039891">
    <property type="entry name" value="VWA8"/>
</dbReference>
<sequence>MAPQRRLTQILHSLTPAPPPIGNLTLGDITYPVPASQTPSRLVHSVELLDVSNPINADNLHFLLQKYLLGQDVFLVSQPGPYARRLALTFASMINAEYEHISIHRDIGETELKQGREIRAGGQLVYVDSPAVRAVKSGRILILEGIEKAERGIMPILNNLLENREMNLDDGTHIIHPHRHALLESSNSSEEQGDSKQFIPAHPSFRIIAIAAPVPPYPGYPLDPPFRSRFQARFVDPVGALLALPSSDSKGCEVVDKVRDIILATQYASEARDALDAVSKSTLPAFPQTALAKLIALATMFPPPPQLSTGQLARLFITLHPGLLHAPFEAWAMLSRQTLECGLGELGSPSNADGEDDAGLFGYRLVSIEREDESHARVSFAGHSSASLVAPAGPHALLPFPPAASLEFSATPRFQSLLTAFVQAHALGWDISYLPPPSPSTASCSTSTLVRVFGDVLGYGSGDGKEVVHMYKEIGGRELLMRRVIGEGGASVWEPSPLVEGAWSGSLVHLAGLDVIGATAGSLARLVQDREMELWEGRRIVAEAEVSEKNEGQLSVAHPSFRIIATASKSVPLKDWLHAEHANMFFPIAAQPMAPAEESSILATAAVGCPAPVISTLVAFANKYRESMSADTVQKNRKLGTRSLVRIARRVARAPDEEDLQGLITRSLLAEFLPAVERMTLDELLEDAGIKKKSAWFNPSPIVQDKHILFPEISSPDSTTSTPTSIPRFDPALDPEGVAAHVPHMDHFYDNSIQTGSMRELAVDMEVLGEHLVLLGNQGVGKNKIIDRLCQLLGRPREYIQLHRDTTVNQLMFTTSLERGVIKHTDSPLLRAIIHGRVIIIDEADKAPEHVVAIFRSLAGQGEMTLSDGRRVRKVKGREGDIVVHPKFRLVLLANRPGYPFLGNHFLQVLGDNFSCHSVVNPDHDSERKLLAQLAPELDEDIIRRLVFAFQDLRKGYESGALAYPYSLRELINLVRHMRAYPQDDLATSLRNIFDFDVYKPETIERLAEILKHHGLAVKHLGLEAAREAATKKIHEMKFEPTGSTELDEPKEGEHDDKPHEGGNKWAGGSGGRDTAGQGGRGGYKRLYKGHKIMQVSDKLKKDVPDHIKDKAREMAREELQRRLEELNMTVAEAKGYGQLLEGVDTHIRSLHDLLEHLAAKEEERVWVKRQTDGELDDSRLTEGITGEATVYKRRGMEKPEIGRPQMKPKRIRFVFDISGSMYRFQYDGRLQRSLETAVMLMEAFDRVSRKEKYAWDIYGHSGDSPTIPLSEVNDPPTEIRDRWKIVEKMAMVTQYAFSGDNTVEAIEKSVDEVAKYDADDWFVIAITDANFERYWITPDDLKRVMHKQPKVHTALICIGDGAESSWVTKALPGRGFRVSKASDIPNVMRSILSTMVDR</sequence>
<dbReference type="STRING" id="436010.A0A166JXQ2"/>
<organism evidence="3 4">
    <name type="scientific">Athelia psychrophila</name>
    <dbReference type="NCBI Taxonomy" id="1759441"/>
    <lineage>
        <taxon>Eukaryota</taxon>
        <taxon>Fungi</taxon>
        <taxon>Dikarya</taxon>
        <taxon>Basidiomycota</taxon>
        <taxon>Agaricomycotina</taxon>
        <taxon>Agaricomycetes</taxon>
        <taxon>Agaricomycetidae</taxon>
        <taxon>Atheliales</taxon>
        <taxon>Atheliaceae</taxon>
        <taxon>Athelia</taxon>
    </lineage>
</organism>
<dbReference type="Gene3D" id="3.40.50.410">
    <property type="entry name" value="von Willebrand factor, type A domain"/>
    <property type="match status" value="1"/>
</dbReference>
<accession>A0A166JXQ2</accession>
<feature type="compositionally biased region" description="Basic and acidic residues" evidence="1">
    <location>
        <begin position="1048"/>
        <end position="1063"/>
    </location>
</feature>
<dbReference type="GO" id="GO:0016887">
    <property type="term" value="F:ATP hydrolysis activity"/>
    <property type="evidence" value="ECO:0007669"/>
    <property type="project" value="InterPro"/>
</dbReference>
<reference evidence="3 4" key="1">
    <citation type="journal article" date="2016" name="Mol. Biol. Evol.">
        <title>Comparative Genomics of Early-Diverging Mushroom-Forming Fungi Provides Insights into the Origins of Lignocellulose Decay Capabilities.</title>
        <authorList>
            <person name="Nagy L.G."/>
            <person name="Riley R."/>
            <person name="Tritt A."/>
            <person name="Adam C."/>
            <person name="Daum C."/>
            <person name="Floudas D."/>
            <person name="Sun H."/>
            <person name="Yadav J.S."/>
            <person name="Pangilinan J."/>
            <person name="Larsson K.H."/>
            <person name="Matsuura K."/>
            <person name="Barry K."/>
            <person name="Labutti K."/>
            <person name="Kuo R."/>
            <person name="Ohm R.A."/>
            <person name="Bhattacharya S.S."/>
            <person name="Shirouzu T."/>
            <person name="Yoshinaga Y."/>
            <person name="Martin F.M."/>
            <person name="Grigoriev I.V."/>
            <person name="Hibbett D.S."/>
        </authorList>
    </citation>
    <scope>NUCLEOTIDE SEQUENCE [LARGE SCALE GENOMIC DNA]</scope>
    <source>
        <strain evidence="3 4">CBS 109695</strain>
    </source>
</reference>